<feature type="non-terminal residue" evidence="1">
    <location>
        <position position="1"/>
    </location>
</feature>
<dbReference type="EMBL" id="LAZR01021528">
    <property type="protein sequence ID" value="KKL85004.1"/>
    <property type="molecule type" value="Genomic_DNA"/>
</dbReference>
<protein>
    <recommendedName>
        <fullName evidence="2">Orc1-like AAA ATPase domain-containing protein</fullName>
    </recommendedName>
</protein>
<name>A0A0F9FF32_9ZZZZ</name>
<gene>
    <name evidence="1" type="ORF">LCGC14_1959050</name>
</gene>
<dbReference type="AlphaFoldDB" id="A0A0F9FF32"/>
<accession>A0A0F9FF32</accession>
<sequence>MDNAARNGGKQAVVANLVRGSSATQPILVTVEDVHWADALTLAHVAGIASTVADCPAVLVMTSRVEGDPLDQAWRASLGGSPLTTMDLQPLRAAKAAGMTAWRYTGGSHLDGYDTMTRRPGEPRPTRQFADFAEFFDGWPTLNRKEPGL</sequence>
<evidence type="ECO:0000313" key="1">
    <source>
        <dbReference type="EMBL" id="KKL85004.1"/>
    </source>
</evidence>
<reference evidence="1" key="1">
    <citation type="journal article" date="2015" name="Nature">
        <title>Complex archaea that bridge the gap between prokaryotes and eukaryotes.</title>
        <authorList>
            <person name="Spang A."/>
            <person name="Saw J.H."/>
            <person name="Jorgensen S.L."/>
            <person name="Zaremba-Niedzwiedzka K."/>
            <person name="Martijn J."/>
            <person name="Lind A.E."/>
            <person name="van Eijk R."/>
            <person name="Schleper C."/>
            <person name="Guy L."/>
            <person name="Ettema T.J."/>
        </authorList>
    </citation>
    <scope>NUCLEOTIDE SEQUENCE</scope>
</reference>
<evidence type="ECO:0008006" key="2">
    <source>
        <dbReference type="Google" id="ProtNLM"/>
    </source>
</evidence>
<comment type="caution">
    <text evidence="1">The sequence shown here is derived from an EMBL/GenBank/DDBJ whole genome shotgun (WGS) entry which is preliminary data.</text>
</comment>
<organism evidence="1">
    <name type="scientific">marine sediment metagenome</name>
    <dbReference type="NCBI Taxonomy" id="412755"/>
    <lineage>
        <taxon>unclassified sequences</taxon>
        <taxon>metagenomes</taxon>
        <taxon>ecological metagenomes</taxon>
    </lineage>
</organism>
<proteinExistence type="predicted"/>